<accession>A0A7S1KZM6</accession>
<dbReference type="CDD" id="cd06467">
    <property type="entry name" value="p23_NUDC_like"/>
    <property type="match status" value="1"/>
</dbReference>
<dbReference type="SUPFAM" id="SSF49764">
    <property type="entry name" value="HSP20-like chaperones"/>
    <property type="match status" value="1"/>
</dbReference>
<proteinExistence type="predicted"/>
<dbReference type="Gene3D" id="2.60.40.790">
    <property type="match status" value="1"/>
</dbReference>
<dbReference type="PANTHER" id="PTHR12356:SF3">
    <property type="entry name" value="NUCLEAR MIGRATION PROTEIN NUDC"/>
    <property type="match status" value="1"/>
</dbReference>
<feature type="domain" description="CS" evidence="3">
    <location>
        <begin position="211"/>
        <end position="299"/>
    </location>
</feature>
<evidence type="ECO:0000256" key="1">
    <source>
        <dbReference type="ARBA" id="ARBA00004496"/>
    </source>
</evidence>
<evidence type="ECO:0000313" key="4">
    <source>
        <dbReference type="EMBL" id="CAD9090571.1"/>
    </source>
</evidence>
<protein>
    <recommendedName>
        <fullName evidence="3">CS domain-containing protein</fullName>
    </recommendedName>
</protein>
<dbReference type="Pfam" id="PF04969">
    <property type="entry name" value="CS"/>
    <property type="match status" value="1"/>
</dbReference>
<gene>
    <name evidence="4" type="ORF">ACAT0790_LOCUS2576</name>
</gene>
<dbReference type="EMBL" id="HBGE01004253">
    <property type="protein sequence ID" value="CAD9090571.1"/>
    <property type="molecule type" value="Transcribed_RNA"/>
</dbReference>
<keyword evidence="2" id="KW-0963">Cytoplasm</keyword>
<dbReference type="GO" id="GO:0005737">
    <property type="term" value="C:cytoplasm"/>
    <property type="evidence" value="ECO:0007669"/>
    <property type="project" value="UniProtKB-SubCell"/>
</dbReference>
<name>A0A7S1KZM6_ALECA</name>
<reference evidence="4" key="1">
    <citation type="submission" date="2021-01" db="EMBL/GenBank/DDBJ databases">
        <authorList>
            <person name="Corre E."/>
            <person name="Pelletier E."/>
            <person name="Niang G."/>
            <person name="Scheremetjew M."/>
            <person name="Finn R."/>
            <person name="Kale V."/>
            <person name="Holt S."/>
            <person name="Cochrane G."/>
            <person name="Meng A."/>
            <person name="Brown T."/>
            <person name="Cohen L."/>
        </authorList>
    </citation>
    <scope>NUCLEOTIDE SEQUENCE</scope>
    <source>
        <strain evidence="4">OF101</strain>
    </source>
</reference>
<dbReference type="PROSITE" id="PS51203">
    <property type="entry name" value="CS"/>
    <property type="match status" value="1"/>
</dbReference>
<sequence length="301" mass="33724">MGFKYVLIPAATTADMQELDYDTDVLDLSQDPFREHIEKYFRGLGQSIDRKVLLQQLSERTGMDLEKKSDMPGDAMDQLLSATSLEIFPVMLPTKDTGFHSISAYCDDKGIAKDLEENTRASGLARACGYPGQTFRGDIFLGRVFDDTEDVWKRMDFTLKDCASDADWMALCRKQRENRSSGDLSSLAGQIGAKNPAHINSSMLQDAAPTGETEQYTWRQTDEEVEVTFKKEGLQKGDKKLVKVAFARQRLKVEVKGEILIDTALFSQTNTDENTWTLSDGVLQVSLAKTDSDNWMALAKE</sequence>
<comment type="subcellular location">
    <subcellularLocation>
        <location evidence="1">Cytoplasm</location>
    </subcellularLocation>
</comment>
<dbReference type="InterPro" id="IPR037898">
    <property type="entry name" value="NudC_fam"/>
</dbReference>
<dbReference type="InterPro" id="IPR007052">
    <property type="entry name" value="CS_dom"/>
</dbReference>
<dbReference type="InterPro" id="IPR008978">
    <property type="entry name" value="HSP20-like_chaperone"/>
</dbReference>
<dbReference type="GO" id="GO:0006457">
    <property type="term" value="P:protein folding"/>
    <property type="evidence" value="ECO:0007669"/>
    <property type="project" value="TreeGrafter"/>
</dbReference>
<evidence type="ECO:0000256" key="2">
    <source>
        <dbReference type="ARBA" id="ARBA00022490"/>
    </source>
</evidence>
<evidence type="ECO:0000259" key="3">
    <source>
        <dbReference type="PROSITE" id="PS51203"/>
    </source>
</evidence>
<organism evidence="4">
    <name type="scientific">Alexandrium catenella</name>
    <name type="common">Red tide dinoflagellate</name>
    <name type="synonym">Gonyaulax catenella</name>
    <dbReference type="NCBI Taxonomy" id="2925"/>
    <lineage>
        <taxon>Eukaryota</taxon>
        <taxon>Sar</taxon>
        <taxon>Alveolata</taxon>
        <taxon>Dinophyceae</taxon>
        <taxon>Gonyaulacales</taxon>
        <taxon>Pyrocystaceae</taxon>
        <taxon>Alexandrium</taxon>
    </lineage>
</organism>
<dbReference type="GO" id="GO:0051082">
    <property type="term" value="F:unfolded protein binding"/>
    <property type="evidence" value="ECO:0007669"/>
    <property type="project" value="TreeGrafter"/>
</dbReference>
<dbReference type="PANTHER" id="PTHR12356">
    <property type="entry name" value="NUCLEAR MOVEMENT PROTEIN NUDC"/>
    <property type="match status" value="1"/>
</dbReference>
<dbReference type="AlphaFoldDB" id="A0A7S1KZM6"/>